<comment type="caution">
    <text evidence="2">The sequence shown here is derived from an EMBL/GenBank/DDBJ whole genome shotgun (WGS) entry which is preliminary data.</text>
</comment>
<feature type="region of interest" description="Disordered" evidence="1">
    <location>
        <begin position="1"/>
        <end position="37"/>
    </location>
</feature>
<evidence type="ECO:0000256" key="1">
    <source>
        <dbReference type="SAM" id="MobiDB-lite"/>
    </source>
</evidence>
<dbReference type="Proteomes" id="UP000294662">
    <property type="component" value="Unassembled WGS sequence"/>
</dbReference>
<evidence type="ECO:0000313" key="3">
    <source>
        <dbReference type="Proteomes" id="UP000294662"/>
    </source>
</evidence>
<proteinExistence type="predicted"/>
<dbReference type="RefSeq" id="WP_132827189.1">
    <property type="nucleotide sequence ID" value="NZ_SMFP01000001.1"/>
</dbReference>
<dbReference type="EMBL" id="SMFP01000001">
    <property type="protein sequence ID" value="TDE41199.1"/>
    <property type="molecule type" value="Genomic_DNA"/>
</dbReference>
<reference evidence="2 3" key="1">
    <citation type="submission" date="2019-03" db="EMBL/GenBank/DDBJ databases">
        <authorList>
            <person name="Zhang S."/>
        </authorList>
    </citation>
    <scope>NUCLEOTIDE SEQUENCE [LARGE SCALE GENOMIC DNA]</scope>
    <source>
        <strain evidence="2 3">S4J41</strain>
    </source>
</reference>
<dbReference type="OrthoDB" id="7866873at2"/>
<keyword evidence="3" id="KW-1185">Reference proteome</keyword>
<sequence length="130" mass="13459">MLPTPTRHAVATQASATSTAPAQAQPDAADPDSPPIDSESATLLRCWLQPLIAGASSWVDLNDTLGKHGYALAFREGRLCLTRGPGGACICSMRYLGAGLRELSARLGRPAVRPLPGLSAAGVLCARPRG</sequence>
<protein>
    <submittedName>
        <fullName evidence="2">Uncharacterized protein</fullName>
    </submittedName>
</protein>
<accession>A0A4R5F1F1</accession>
<gene>
    <name evidence="2" type="ORF">E1B25_03130</name>
</gene>
<dbReference type="AlphaFoldDB" id="A0A4R5F1F1"/>
<feature type="compositionally biased region" description="Low complexity" evidence="1">
    <location>
        <begin position="11"/>
        <end position="28"/>
    </location>
</feature>
<evidence type="ECO:0000313" key="2">
    <source>
        <dbReference type="EMBL" id="TDE41199.1"/>
    </source>
</evidence>
<name>A0A4R5F1F1_9RHOB</name>
<organism evidence="2 3">
    <name type="scientific">Antarcticimicrobium sediminis</name>
    <dbReference type="NCBI Taxonomy" id="2546227"/>
    <lineage>
        <taxon>Bacteria</taxon>
        <taxon>Pseudomonadati</taxon>
        <taxon>Pseudomonadota</taxon>
        <taxon>Alphaproteobacteria</taxon>
        <taxon>Rhodobacterales</taxon>
        <taxon>Paracoccaceae</taxon>
        <taxon>Antarcticimicrobium</taxon>
    </lineage>
</organism>